<dbReference type="EMBL" id="CADCWF010000073">
    <property type="protein sequence ID" value="CAA9545110.1"/>
    <property type="molecule type" value="Genomic_DNA"/>
</dbReference>
<proteinExistence type="predicted"/>
<dbReference type="AlphaFoldDB" id="A0A6J4UAR0"/>
<reference evidence="2" key="1">
    <citation type="submission" date="2020-02" db="EMBL/GenBank/DDBJ databases">
        <authorList>
            <person name="Meier V. D."/>
        </authorList>
    </citation>
    <scope>NUCLEOTIDE SEQUENCE</scope>
    <source>
        <strain evidence="2">AVDCRST_MAG59</strain>
    </source>
</reference>
<protein>
    <submittedName>
        <fullName evidence="2">Uncharacterized protein</fullName>
    </submittedName>
</protein>
<feature type="compositionally biased region" description="Basic and acidic residues" evidence="1">
    <location>
        <begin position="48"/>
        <end position="59"/>
    </location>
</feature>
<evidence type="ECO:0000256" key="1">
    <source>
        <dbReference type="SAM" id="MobiDB-lite"/>
    </source>
</evidence>
<sequence length="59" mass="6723">PEPGCRGRRRRRHDGAGGRHRRCPSLGVRLDRRPPGCRCRRRGGPRLEGVDRRGLDRGV</sequence>
<name>A0A6J4UAR0_9BACT</name>
<feature type="non-terminal residue" evidence="2">
    <location>
        <position position="1"/>
    </location>
</feature>
<feature type="non-terminal residue" evidence="2">
    <location>
        <position position="59"/>
    </location>
</feature>
<evidence type="ECO:0000313" key="2">
    <source>
        <dbReference type="EMBL" id="CAA9545110.1"/>
    </source>
</evidence>
<accession>A0A6J4UAR0</accession>
<gene>
    <name evidence="2" type="ORF">AVDCRST_MAG59-1218</name>
</gene>
<feature type="region of interest" description="Disordered" evidence="1">
    <location>
        <begin position="1"/>
        <end position="59"/>
    </location>
</feature>
<feature type="compositionally biased region" description="Basic residues" evidence="1">
    <location>
        <begin position="1"/>
        <end position="23"/>
    </location>
</feature>
<organism evidence="2">
    <name type="scientific">uncultured Thermomicrobiales bacterium</name>
    <dbReference type="NCBI Taxonomy" id="1645740"/>
    <lineage>
        <taxon>Bacteria</taxon>
        <taxon>Pseudomonadati</taxon>
        <taxon>Thermomicrobiota</taxon>
        <taxon>Thermomicrobia</taxon>
        <taxon>Thermomicrobiales</taxon>
        <taxon>environmental samples</taxon>
    </lineage>
</organism>